<evidence type="ECO:0000256" key="2">
    <source>
        <dbReference type="SAM" id="SignalP"/>
    </source>
</evidence>
<protein>
    <submittedName>
        <fullName evidence="3">Uncharacterized protein</fullName>
    </submittedName>
</protein>
<name>A0A1Q9E6D3_SYMMI</name>
<dbReference type="Proteomes" id="UP000186817">
    <property type="component" value="Unassembled WGS sequence"/>
</dbReference>
<organism evidence="3 4">
    <name type="scientific">Symbiodinium microadriaticum</name>
    <name type="common">Dinoflagellate</name>
    <name type="synonym">Zooxanthella microadriatica</name>
    <dbReference type="NCBI Taxonomy" id="2951"/>
    <lineage>
        <taxon>Eukaryota</taxon>
        <taxon>Sar</taxon>
        <taxon>Alveolata</taxon>
        <taxon>Dinophyceae</taxon>
        <taxon>Suessiales</taxon>
        <taxon>Symbiodiniaceae</taxon>
        <taxon>Symbiodinium</taxon>
    </lineage>
</organism>
<accession>A0A1Q9E6D3</accession>
<feature type="chain" id="PRO_5012028292" evidence="2">
    <location>
        <begin position="19"/>
        <end position="318"/>
    </location>
</feature>
<dbReference type="EMBL" id="LSRX01000249">
    <property type="protein sequence ID" value="OLQ02976.1"/>
    <property type="molecule type" value="Genomic_DNA"/>
</dbReference>
<dbReference type="AlphaFoldDB" id="A0A1Q9E6D3"/>
<feature type="region of interest" description="Disordered" evidence="1">
    <location>
        <begin position="14"/>
        <end position="48"/>
    </location>
</feature>
<reference evidence="3 4" key="1">
    <citation type="submission" date="2016-02" db="EMBL/GenBank/DDBJ databases">
        <title>Genome analysis of coral dinoflagellate symbionts highlights evolutionary adaptations to a symbiotic lifestyle.</title>
        <authorList>
            <person name="Aranda M."/>
            <person name="Li Y."/>
            <person name="Liew Y.J."/>
            <person name="Baumgarten S."/>
            <person name="Simakov O."/>
            <person name="Wilson M."/>
            <person name="Piel J."/>
            <person name="Ashoor H."/>
            <person name="Bougouffa S."/>
            <person name="Bajic V.B."/>
            <person name="Ryu T."/>
            <person name="Ravasi T."/>
            <person name="Bayer T."/>
            <person name="Micklem G."/>
            <person name="Kim H."/>
            <person name="Bhak J."/>
            <person name="Lajeunesse T.C."/>
            <person name="Voolstra C.R."/>
        </authorList>
    </citation>
    <scope>NUCLEOTIDE SEQUENCE [LARGE SCALE GENOMIC DNA]</scope>
    <source>
        <strain evidence="3 4">CCMP2467</strain>
    </source>
</reference>
<proteinExistence type="predicted"/>
<evidence type="ECO:0000256" key="1">
    <source>
        <dbReference type="SAM" id="MobiDB-lite"/>
    </source>
</evidence>
<dbReference type="OrthoDB" id="10301223at2759"/>
<keyword evidence="2" id="KW-0732">Signal</keyword>
<sequence length="318" mass="36344">MLVVMASVLVMTMQSVDDDDDDDDDGYDGDDDDDDDDGGDDDDDYDGDVDVDAAAAAVGCSKIKRLCPDKEIINALIADKYIPKWEGKVKGRSSVIEDMEKKTCELRQEYVELKEEEIEFGDGDVEFEHLIQSKDCVMMWEWAGIIQRGRPETVKIEWKALGCEPLRDGKMILHTESAKSYKLKLPEALHDNVVHCKKREKVNGIWQWQRTHYVRIVTHRLPGTKGKTLKVIDRCWRFLEEPVLVNQHTKAGCSLLRAELSSAQYEYCNRYADIWVRCGDLCDLLQHFFREHALLVCLVIFRSEGGGGKEFRGESSEL</sequence>
<evidence type="ECO:0000313" key="3">
    <source>
        <dbReference type="EMBL" id="OLQ02976.1"/>
    </source>
</evidence>
<feature type="compositionally biased region" description="Acidic residues" evidence="1">
    <location>
        <begin position="16"/>
        <end position="48"/>
    </location>
</feature>
<comment type="caution">
    <text evidence="3">The sequence shown here is derived from an EMBL/GenBank/DDBJ whole genome shotgun (WGS) entry which is preliminary data.</text>
</comment>
<gene>
    <name evidence="3" type="ORF">AK812_SmicGene14100</name>
</gene>
<keyword evidence="4" id="KW-1185">Reference proteome</keyword>
<evidence type="ECO:0000313" key="4">
    <source>
        <dbReference type="Proteomes" id="UP000186817"/>
    </source>
</evidence>
<feature type="signal peptide" evidence="2">
    <location>
        <begin position="1"/>
        <end position="18"/>
    </location>
</feature>